<evidence type="ECO:0000256" key="2">
    <source>
        <dbReference type="ARBA" id="ARBA00004192"/>
    </source>
</evidence>
<dbReference type="RefSeq" id="WP_182816252.1">
    <property type="nucleotide sequence ID" value="NZ_AP022227.1"/>
</dbReference>
<feature type="active site" description="Glycyl thioester intermediate" evidence="14">
    <location>
        <position position="1249"/>
    </location>
</feature>
<keyword evidence="12" id="KW-0843">Virulence</keyword>
<keyword evidence="9" id="KW-0677">Repeat</keyword>
<evidence type="ECO:0000313" key="18">
    <source>
        <dbReference type="EMBL" id="BBT41669.1"/>
    </source>
</evidence>
<keyword evidence="11 14" id="KW-0832">Ubl conjugation</keyword>
<dbReference type="PROSITE" id="PS51450">
    <property type="entry name" value="LRR"/>
    <property type="match status" value="1"/>
</dbReference>
<evidence type="ECO:0000256" key="12">
    <source>
        <dbReference type="ARBA" id="ARBA00023026"/>
    </source>
</evidence>
<keyword evidence="10 14" id="KW-0833">Ubl conjugation pathway</keyword>
<dbReference type="Gene3D" id="1.20.58.360">
    <property type="entry name" value="Shigella T3SS effector IpaH defines"/>
    <property type="match status" value="1"/>
</dbReference>
<evidence type="ECO:0000256" key="1">
    <source>
        <dbReference type="ARBA" id="ARBA00000900"/>
    </source>
</evidence>
<dbReference type="Pfam" id="PF20178">
    <property type="entry name" value="ToxA_N"/>
    <property type="match status" value="1"/>
</dbReference>
<reference evidence="18 19" key="1">
    <citation type="submission" date="2019-12" db="EMBL/GenBank/DDBJ databases">
        <title>complete genome sequences of Pseudomonas putida str. WP8-W18-CRE-01 isolated from wastewater treatment plant effluent.</title>
        <authorList>
            <person name="Sekizuka T."/>
            <person name="Itokawa K."/>
            <person name="Yatsu K."/>
            <person name="Inamine Y."/>
            <person name="Kuroda M."/>
        </authorList>
    </citation>
    <scope>NUCLEOTIDE SEQUENCE [LARGE SCALE GENOMIC DNA]</scope>
    <source>
        <strain evidence="18 19">WP8-W18-CRE-01</strain>
    </source>
</reference>
<evidence type="ECO:0000313" key="19">
    <source>
        <dbReference type="Proteomes" id="UP000515680"/>
    </source>
</evidence>
<dbReference type="Proteomes" id="UP000515680">
    <property type="component" value="Chromosome"/>
</dbReference>
<dbReference type="SUPFAM" id="SSF52058">
    <property type="entry name" value="L domain-like"/>
    <property type="match status" value="1"/>
</dbReference>
<evidence type="ECO:0000256" key="7">
    <source>
        <dbReference type="ARBA" id="ARBA00022614"/>
    </source>
</evidence>
<dbReference type="InterPro" id="IPR051071">
    <property type="entry name" value="LRR-bact_E3_ubiq_ligases"/>
</dbReference>
<dbReference type="Pfam" id="PF13855">
    <property type="entry name" value="LRR_8"/>
    <property type="match status" value="1"/>
</dbReference>
<evidence type="ECO:0000256" key="16">
    <source>
        <dbReference type="SAM" id="MobiDB-lite"/>
    </source>
</evidence>
<evidence type="ECO:0000256" key="11">
    <source>
        <dbReference type="ARBA" id="ARBA00022843"/>
    </source>
</evidence>
<keyword evidence="7" id="KW-0433">Leucine-rich repeat</keyword>
<evidence type="ECO:0000256" key="10">
    <source>
        <dbReference type="ARBA" id="ARBA00022786"/>
    </source>
</evidence>
<dbReference type="GO" id="GO:0016567">
    <property type="term" value="P:protein ubiquitination"/>
    <property type="evidence" value="ECO:0007669"/>
    <property type="project" value="InterPro"/>
</dbReference>
<keyword evidence="8 14" id="KW-0808">Transferase</keyword>
<evidence type="ECO:0000256" key="15">
    <source>
        <dbReference type="SAM" id="Coils"/>
    </source>
</evidence>
<comment type="similarity">
    <text evidence="4 14">Belongs to the LRR-containing bacterial E3 ligase family.</text>
</comment>
<evidence type="ECO:0000259" key="17">
    <source>
        <dbReference type="PROSITE" id="PS52053"/>
    </source>
</evidence>
<dbReference type="GO" id="GO:0030430">
    <property type="term" value="C:host cell cytoplasm"/>
    <property type="evidence" value="ECO:0007669"/>
    <property type="project" value="UniProtKB-SubCell"/>
</dbReference>
<dbReference type="InterPro" id="IPR029487">
    <property type="entry name" value="NEL_dom"/>
</dbReference>
<name>A0A6S5U598_PSEPU</name>
<evidence type="ECO:0000256" key="8">
    <source>
        <dbReference type="ARBA" id="ARBA00022679"/>
    </source>
</evidence>
<dbReference type="Pfam" id="PF14496">
    <property type="entry name" value="NEL"/>
    <property type="match status" value="1"/>
</dbReference>
<dbReference type="Gene3D" id="3.80.10.10">
    <property type="entry name" value="Ribonuclease Inhibitor"/>
    <property type="match status" value="1"/>
</dbReference>
<feature type="coiled-coil region" evidence="15">
    <location>
        <begin position="1425"/>
        <end position="1452"/>
    </location>
</feature>
<gene>
    <name evidence="18" type="ORF">WP8W18C01_40100</name>
</gene>
<dbReference type="InterPro" id="IPR032675">
    <property type="entry name" value="LRR_dom_sf"/>
</dbReference>
<evidence type="ECO:0000256" key="4">
    <source>
        <dbReference type="ARBA" id="ARBA00009868"/>
    </source>
</evidence>
<dbReference type="InterPro" id="IPR001611">
    <property type="entry name" value="Leu-rich_rpt"/>
</dbReference>
<comment type="catalytic activity">
    <reaction evidence="1">
        <text>S-ubiquitinyl-[E2 ubiquitin-conjugating enzyme]-L-cysteine + [acceptor protein]-L-lysine = [E2 ubiquitin-conjugating enzyme]-L-cysteine + N(6)-ubiquitinyl-[acceptor protein]-L-lysine.</text>
        <dbReference type="EC" id="2.3.2.27"/>
    </reaction>
</comment>
<evidence type="ECO:0000256" key="13">
    <source>
        <dbReference type="ARBA" id="ARBA00023200"/>
    </source>
</evidence>
<dbReference type="PANTHER" id="PTHR47114:SF2">
    <property type="entry name" value="OLIGODENDROCYTE-MYELIN GLYCOPROTEIN"/>
    <property type="match status" value="1"/>
</dbReference>
<dbReference type="PANTHER" id="PTHR47114">
    <property type="match status" value="1"/>
</dbReference>
<feature type="region of interest" description="Disordered" evidence="16">
    <location>
        <begin position="1118"/>
        <end position="1138"/>
    </location>
</feature>
<evidence type="ECO:0000256" key="14">
    <source>
        <dbReference type="PROSITE-ProRule" id="PRU01398"/>
    </source>
</evidence>
<evidence type="ECO:0000256" key="9">
    <source>
        <dbReference type="ARBA" id="ARBA00022737"/>
    </source>
</evidence>
<evidence type="ECO:0000256" key="6">
    <source>
        <dbReference type="ARBA" id="ARBA00022525"/>
    </source>
</evidence>
<feature type="compositionally biased region" description="Low complexity" evidence="16">
    <location>
        <begin position="1125"/>
        <end position="1138"/>
    </location>
</feature>
<proteinExistence type="inferred from homology"/>
<feature type="domain" description="NEL" evidence="17">
    <location>
        <begin position="1162"/>
        <end position="1460"/>
    </location>
</feature>
<sequence length="1460" mass="164513">MPDSAPSDDSIDTLFAQQMPSWLRREDGHLHCIDRLRAFHKALLRQERAVAALRPVLAQIPSIEAFAEPLLREKLVQLGEAAPDVRHSQVCIWRRPVMPSFALILSTRQFVPSSTQSLLAAALHNFHLVETRPSDTRKGYLRTRSGKRMALGFHAFAGRCRELDIGAKYQEKLKAVLKPKDGAEAVYRLFQENQQAHLEVAVRSAQLKGELDEDSFQCMLALMAFPSIVPATSSNVELRHLYLLGVPVHGVVCAAASAADGGALQGVIVWVPNDPDCPVKRFDSWQAVYDGLARRLVSRRYRQFFARFVSEADRVKFFTRLAEQSKGWTHERLATLTGGHKPIIAKKDKSIGERLRVFLADSQIDKIFDDARVLAVPTGQEDENDRNERLSGYESLGLNVLNIASLFVPVLGEALLPVALVQIASEFYEGYEDWNLGDRQGAIAHVFGVAESMVAGALLGKGVSVAVKALKPVAFVDKLSLVRTRQGKVKLFDGSLEGYRLDPASHNAQTPQEQWLLHDDNQLYRLQTERGGRLRHPTRADMYTPRIEDNGAGGWRHEFEQPRTWSGAGTLVRRLSGRLSDLSDETAKHLLQATGYSEAQIRRLHLENQGAPARLLDALERHQLHQQHAHLGGAELEALFKEREPMAGPAQSKLLRDFPGLSLRCAREICAQATGAEITRLESSERVPLALAERARWYLRESRLDRACAGLRLFRATNADTQRLALELIELLAPWPADLRIEIREGSIEGPLLAKQGKAQAARRRSIIRSGNRYALQGHKGEQDLMSLLFGLLSDGQKRTLGTAGKQVDALENRLAAYASESRDRVAKCLGMGDAKALRAPLRFGDGQAGYALSGRGAVDGSAIVRGIHRIFPTLSALQLDAYIRELRTRHLGLYEHFSMLSLHLEQLRTGLEAWRNEASGLFTRLRRRRVADQIRRSWRRKIVNEDGSYVLVIDGERVGGLPTLPEGVRFDHVERLVLRNMELSDIEADFLHRFANVRELDLRGNRLGRVPQGLEYLGQLRWLDLSRNHIVMDEAGEHCLRGLARLQHLNLSHNGELGRAPDLSHLRHLREMRLRATGLMALPERLPLAALVDLRSNRIQLLQRDNHRLRHRLERVLLHDNPPSHSGSEGSSSSGDVSLAPVRAIAGEDVQENPGYQHAVVDASLRARWLDEGADEQSLRRQALWETLQEEPGSASLFQFLADFASSRDFTRNPQRFRARIWSLLQACAEREPLRQRLFMMMDGPRGCDDRLLLTLRHAEEAVLAEQAILGVAKDQVESTLLGLARPFFRLDEIDQIATEHVARLESEREMQLALGQETGVVDPVETELAYRVALYEWIGLPLQKDWMHFGRFSRLTKHDVEIAQARVLSLENDDALIDSLAQRPFWAHYVREHYAQRFEAVHQASWGELDSLDDKLAADQITEGEYARRLKEMADEFNRAERELVKALAREVYMRAKP</sequence>
<evidence type="ECO:0000256" key="3">
    <source>
        <dbReference type="ARBA" id="ARBA00004613"/>
    </source>
</evidence>
<comment type="subcellular location">
    <subcellularLocation>
        <location evidence="2">Host cytoplasm</location>
    </subcellularLocation>
    <subcellularLocation>
        <location evidence="3">Secreted</location>
    </subcellularLocation>
</comment>
<evidence type="ECO:0000256" key="5">
    <source>
        <dbReference type="ARBA" id="ARBA00012483"/>
    </source>
</evidence>
<keyword evidence="15" id="KW-0175">Coiled coil</keyword>
<dbReference type="PROSITE" id="PS52053">
    <property type="entry name" value="NEL"/>
    <property type="match status" value="1"/>
</dbReference>
<keyword evidence="6 14" id="KW-0964">Secreted</keyword>
<dbReference type="InterPro" id="IPR046673">
    <property type="entry name" value="ToxA_N"/>
</dbReference>
<protein>
    <recommendedName>
        <fullName evidence="5">RING-type E3 ubiquitin transferase</fullName>
        <ecNumber evidence="5">2.3.2.27</ecNumber>
    </recommendedName>
</protein>
<dbReference type="GO" id="GO:0005576">
    <property type="term" value="C:extracellular region"/>
    <property type="evidence" value="ECO:0007669"/>
    <property type="project" value="UniProtKB-SubCell"/>
</dbReference>
<comment type="PTM">
    <text evidence="14">Ubiquitinated in the presence of host E1 ubiquitin-activating enzyme, E2 ubiquitin-conjugating enzyme and ubiquitin.</text>
</comment>
<dbReference type="EMBL" id="AP022227">
    <property type="protein sequence ID" value="BBT41669.1"/>
    <property type="molecule type" value="Genomic_DNA"/>
</dbReference>
<dbReference type="GO" id="GO:0061630">
    <property type="term" value="F:ubiquitin protein ligase activity"/>
    <property type="evidence" value="ECO:0007669"/>
    <property type="project" value="UniProtKB-EC"/>
</dbReference>
<organism evidence="18 19">
    <name type="scientific">Pseudomonas putida</name>
    <name type="common">Arthrobacter siderocapsulatus</name>
    <dbReference type="NCBI Taxonomy" id="303"/>
    <lineage>
        <taxon>Bacteria</taxon>
        <taxon>Pseudomonadati</taxon>
        <taxon>Pseudomonadota</taxon>
        <taxon>Gammaproteobacteria</taxon>
        <taxon>Pseudomonadales</taxon>
        <taxon>Pseudomonadaceae</taxon>
        <taxon>Pseudomonas</taxon>
    </lineage>
</organism>
<accession>A0A6S5U598</accession>
<dbReference type="EC" id="2.3.2.27" evidence="5"/>
<keyword evidence="13 14" id="KW-1035">Host cytoplasm</keyword>